<feature type="coiled-coil region" evidence="19">
    <location>
        <begin position="412"/>
        <end position="439"/>
    </location>
</feature>
<evidence type="ECO:0000256" key="7">
    <source>
        <dbReference type="ARBA" id="ARBA00022679"/>
    </source>
</evidence>
<feature type="domain" description="PAC" evidence="24">
    <location>
        <begin position="374"/>
        <end position="428"/>
    </location>
</feature>
<dbReference type="Proteomes" id="UP000286482">
    <property type="component" value="Unassembled WGS sequence"/>
</dbReference>
<evidence type="ECO:0000256" key="18">
    <source>
        <dbReference type="PROSITE-ProRule" id="PRU00169"/>
    </source>
</evidence>
<keyword evidence="5" id="KW-0997">Cell inner membrane</keyword>
<dbReference type="CDD" id="cd00082">
    <property type="entry name" value="HisKA"/>
    <property type="match status" value="1"/>
</dbReference>
<evidence type="ECO:0000259" key="22">
    <source>
        <dbReference type="PROSITE" id="PS50110"/>
    </source>
</evidence>
<evidence type="ECO:0000259" key="23">
    <source>
        <dbReference type="PROSITE" id="PS50112"/>
    </source>
</evidence>
<dbReference type="Gene3D" id="3.30.565.10">
    <property type="entry name" value="Histidine kinase-like ATPase, C-terminal domain"/>
    <property type="match status" value="1"/>
</dbReference>
<evidence type="ECO:0000259" key="25">
    <source>
        <dbReference type="PROSITE" id="PS50894"/>
    </source>
</evidence>
<feature type="modified residue" description="4-aspartylphosphate" evidence="18">
    <location>
        <position position="736"/>
    </location>
</feature>
<dbReference type="InterPro" id="IPR000014">
    <property type="entry name" value="PAS"/>
</dbReference>
<keyword evidence="7" id="KW-0808">Transferase</keyword>
<dbReference type="FunFam" id="3.30.565.10:FF:000010">
    <property type="entry name" value="Sensor histidine kinase RcsC"/>
    <property type="match status" value="1"/>
</dbReference>
<evidence type="ECO:0000256" key="13">
    <source>
        <dbReference type="ARBA" id="ARBA00023012"/>
    </source>
</evidence>
<evidence type="ECO:0000256" key="4">
    <source>
        <dbReference type="ARBA" id="ARBA00022475"/>
    </source>
</evidence>
<evidence type="ECO:0000256" key="1">
    <source>
        <dbReference type="ARBA" id="ARBA00000085"/>
    </source>
</evidence>
<keyword evidence="19" id="KW-0175">Coiled coil</keyword>
<evidence type="ECO:0000256" key="17">
    <source>
        <dbReference type="PROSITE-ProRule" id="PRU00110"/>
    </source>
</evidence>
<dbReference type="SMART" id="SM00387">
    <property type="entry name" value="HATPase_c"/>
    <property type="match status" value="1"/>
</dbReference>
<keyword evidence="9" id="KW-0547">Nucleotide-binding</keyword>
<dbReference type="SUPFAM" id="SSF55874">
    <property type="entry name" value="ATPase domain of HSP90 chaperone/DNA topoisomerase II/histidine kinase"/>
    <property type="match status" value="1"/>
</dbReference>
<keyword evidence="10" id="KW-0418">Kinase</keyword>
<dbReference type="Gene3D" id="3.40.50.2300">
    <property type="match status" value="1"/>
</dbReference>
<dbReference type="EMBL" id="RAQO01000009">
    <property type="protein sequence ID" value="RKF14250.1"/>
    <property type="molecule type" value="Genomic_DNA"/>
</dbReference>
<keyword evidence="6 18" id="KW-0597">Phosphoprotein</keyword>
<feature type="domain" description="Response regulatory" evidence="22">
    <location>
        <begin position="687"/>
        <end position="804"/>
    </location>
</feature>
<name>A0A420E6J0_9ALTE</name>
<dbReference type="RefSeq" id="WP_120356061.1">
    <property type="nucleotide sequence ID" value="NZ_RAQO01000009.1"/>
</dbReference>
<dbReference type="InterPro" id="IPR001789">
    <property type="entry name" value="Sig_transdc_resp-reg_receiver"/>
</dbReference>
<evidence type="ECO:0000256" key="2">
    <source>
        <dbReference type="ARBA" id="ARBA00004429"/>
    </source>
</evidence>
<dbReference type="FunFam" id="1.10.287.130:FF:000002">
    <property type="entry name" value="Two-component osmosensing histidine kinase"/>
    <property type="match status" value="1"/>
</dbReference>
<dbReference type="Gene3D" id="3.30.450.20">
    <property type="entry name" value="PAS domain"/>
    <property type="match status" value="1"/>
</dbReference>
<evidence type="ECO:0000256" key="5">
    <source>
        <dbReference type="ARBA" id="ARBA00022519"/>
    </source>
</evidence>
<dbReference type="SMART" id="SM00448">
    <property type="entry name" value="REC"/>
    <property type="match status" value="1"/>
</dbReference>
<evidence type="ECO:0000313" key="27">
    <source>
        <dbReference type="Proteomes" id="UP000286482"/>
    </source>
</evidence>
<dbReference type="CDD" id="cd16922">
    <property type="entry name" value="HATPase_EvgS-ArcB-TorS-like"/>
    <property type="match status" value="1"/>
</dbReference>
<dbReference type="PANTHER" id="PTHR43047">
    <property type="entry name" value="TWO-COMPONENT HISTIDINE PROTEIN KINASE"/>
    <property type="match status" value="1"/>
</dbReference>
<dbReference type="SUPFAM" id="SSF55785">
    <property type="entry name" value="PYP-like sensor domain (PAS domain)"/>
    <property type="match status" value="1"/>
</dbReference>
<dbReference type="InterPro" id="IPR035965">
    <property type="entry name" value="PAS-like_dom_sf"/>
</dbReference>
<dbReference type="InterPro" id="IPR000700">
    <property type="entry name" value="PAS-assoc_C"/>
</dbReference>
<feature type="modified residue" description="Phosphohistidine" evidence="17">
    <location>
        <position position="887"/>
    </location>
</feature>
<dbReference type="Pfam" id="PF13426">
    <property type="entry name" value="PAS_9"/>
    <property type="match status" value="1"/>
</dbReference>
<dbReference type="SUPFAM" id="SSF52172">
    <property type="entry name" value="CheY-like"/>
    <property type="match status" value="1"/>
</dbReference>
<dbReference type="InterPro" id="IPR004358">
    <property type="entry name" value="Sig_transdc_His_kin-like_C"/>
</dbReference>
<dbReference type="PRINTS" id="PR00344">
    <property type="entry name" value="BCTRLSENSOR"/>
</dbReference>
<evidence type="ECO:0000256" key="16">
    <source>
        <dbReference type="ARBA" id="ARBA00068150"/>
    </source>
</evidence>
<dbReference type="InterPro" id="IPR011006">
    <property type="entry name" value="CheY-like_superfamily"/>
</dbReference>
<dbReference type="PROSITE" id="PS50113">
    <property type="entry name" value="PAC"/>
    <property type="match status" value="1"/>
</dbReference>
<dbReference type="PANTHER" id="PTHR43047:SF78">
    <property type="entry name" value="SENSORY_REGULATORY PROTEIN RPFC"/>
    <property type="match status" value="1"/>
</dbReference>
<evidence type="ECO:0000256" key="9">
    <source>
        <dbReference type="ARBA" id="ARBA00022741"/>
    </source>
</evidence>
<protein>
    <recommendedName>
        <fullName evidence="16">Sensory/regulatory protein RpfC</fullName>
        <ecNumber evidence="3">2.7.13.3</ecNumber>
    </recommendedName>
</protein>
<dbReference type="OrthoDB" id="9810730at2"/>
<dbReference type="Pfam" id="PF02518">
    <property type="entry name" value="HATPase_c"/>
    <property type="match status" value="1"/>
</dbReference>
<feature type="domain" description="PAS" evidence="23">
    <location>
        <begin position="302"/>
        <end position="347"/>
    </location>
</feature>
<dbReference type="InterPro" id="IPR003661">
    <property type="entry name" value="HisK_dim/P_dom"/>
</dbReference>
<evidence type="ECO:0000256" key="14">
    <source>
        <dbReference type="ARBA" id="ARBA00023136"/>
    </source>
</evidence>
<dbReference type="PROSITE" id="PS50894">
    <property type="entry name" value="HPT"/>
    <property type="match status" value="1"/>
</dbReference>
<dbReference type="InterPro" id="IPR003594">
    <property type="entry name" value="HATPase_dom"/>
</dbReference>
<reference evidence="26 27" key="1">
    <citation type="submission" date="2018-09" db="EMBL/GenBank/DDBJ databases">
        <authorList>
            <person name="Wang Z."/>
        </authorList>
    </citation>
    <scope>NUCLEOTIDE SEQUENCE [LARGE SCALE GENOMIC DNA]</scope>
    <source>
        <strain evidence="26 27">ALS 81</strain>
    </source>
</reference>
<feature type="transmembrane region" description="Helical" evidence="20">
    <location>
        <begin position="252"/>
        <end position="276"/>
    </location>
</feature>
<proteinExistence type="predicted"/>
<evidence type="ECO:0000313" key="26">
    <source>
        <dbReference type="EMBL" id="RKF14250.1"/>
    </source>
</evidence>
<keyword evidence="13" id="KW-0902">Two-component regulatory system</keyword>
<dbReference type="InterPro" id="IPR036097">
    <property type="entry name" value="HisK_dim/P_sf"/>
</dbReference>
<evidence type="ECO:0000256" key="3">
    <source>
        <dbReference type="ARBA" id="ARBA00012438"/>
    </source>
</evidence>
<keyword evidence="8 20" id="KW-0812">Transmembrane</keyword>
<dbReference type="SMART" id="SM00086">
    <property type="entry name" value="PAC"/>
    <property type="match status" value="1"/>
</dbReference>
<dbReference type="Pfam" id="PF01627">
    <property type="entry name" value="Hpt"/>
    <property type="match status" value="1"/>
</dbReference>
<comment type="catalytic activity">
    <reaction evidence="1">
        <text>ATP + protein L-histidine = ADP + protein N-phospho-L-histidine.</text>
        <dbReference type="EC" id="2.7.13.3"/>
    </reaction>
</comment>
<dbReference type="AlphaFoldDB" id="A0A420E6J0"/>
<dbReference type="PROSITE" id="PS50109">
    <property type="entry name" value="HIS_KIN"/>
    <property type="match status" value="1"/>
</dbReference>
<evidence type="ECO:0000256" key="20">
    <source>
        <dbReference type="SAM" id="Phobius"/>
    </source>
</evidence>
<dbReference type="Gene3D" id="1.20.120.160">
    <property type="entry name" value="HPT domain"/>
    <property type="match status" value="1"/>
</dbReference>
<dbReference type="GO" id="GO:0005524">
    <property type="term" value="F:ATP binding"/>
    <property type="evidence" value="ECO:0007669"/>
    <property type="project" value="UniProtKB-KW"/>
</dbReference>
<dbReference type="GO" id="GO:0005886">
    <property type="term" value="C:plasma membrane"/>
    <property type="evidence" value="ECO:0007669"/>
    <property type="project" value="UniProtKB-SubCell"/>
</dbReference>
<dbReference type="InterPro" id="IPR036641">
    <property type="entry name" value="HPT_dom_sf"/>
</dbReference>
<keyword evidence="14 20" id="KW-0472">Membrane</keyword>
<evidence type="ECO:0000256" key="8">
    <source>
        <dbReference type="ARBA" id="ARBA00022692"/>
    </source>
</evidence>
<gene>
    <name evidence="26" type="ORF">DBZ36_16395</name>
</gene>
<sequence length="944" mass="105360">MIKFLKRLSSRQMFGLFIAVGFLLTLATSELLIAPQTDTALLTAQNEASEAEVIMAGAYLKQYLEERESILKQVANNPALQGFVLGSAISKSEIRDQITTSQINDKRLQINLVDFSGELIYQEFELTLHETTIDFHLKKALNDKSPSTEVVVLSQLGNEYQLLLLIPITYSGSVEGALLAKLPLDLNSFYASILETAKRQLSIVEPNAENNLESTEFWHRVEYQLPYSGLALSYGIDTTQLQQRREALSKDIALATVVGFICAFALLYLLGYQLILNPYKQLELSRLKLARNSKLLRESEAQARTLAKVAEHAKDSIIITNPDGRVSWANEASSKLSGYSFEEFVGQKPGHLLQGKDSNPETIAEIAAAVKAQQHIRRELLNYNKDGHSYWIDIDISPIFDATGELESFIAVERETTEQRRLQQKVAEALSKAETASQAKSQFLANMSHEIRTPMNGVLGLAQLLIKTPLNEEQSRYLHSLQSSGQHMMDILNDILDVSKIEQGKLKLDPHNFCLEQLTDNLFSSYASIASEKSLEFTVNTSIDKNTWYFADASRIRQILLNLINNALKFTEVGSITIFLSQIQTQQTTSLQIEVADTGIGIDQDRLTSIFEPFNQGELSTTRRYGGTGLGLSIIKQLVQLFDGRITVHSELGKGSSFMVTLPIELASAQKTQAIVEAEQTLFKGAKALVVEDNRVNAMILSTFLEKRGMQTRVAVNGLEALAAINEQQFDVIFMDNHMPKMDGIEATRLIRKLDSRSAKTPIIACTADAYADSQNMMLESGVNYVLTKPLSETELDFSLQKYLAEFLEVNDSSMPVEGNDAESKYDVKTQDLSILDIEQLRSVFSQDNQLVSLLLQTFWDEFSSAGLELTDAYQATDFERLTLISHSLKGSSASLYALALNKIATSVEKQAREQQLPSSDLLDELVKTLQQTLDEVRLYLKNH</sequence>
<evidence type="ECO:0000256" key="12">
    <source>
        <dbReference type="ARBA" id="ARBA00022989"/>
    </source>
</evidence>
<evidence type="ECO:0000256" key="10">
    <source>
        <dbReference type="ARBA" id="ARBA00022777"/>
    </source>
</evidence>
<comment type="caution">
    <text evidence="26">The sequence shown here is derived from an EMBL/GenBank/DDBJ whole genome shotgun (WGS) entry which is preliminary data.</text>
</comment>
<evidence type="ECO:0000256" key="11">
    <source>
        <dbReference type="ARBA" id="ARBA00022840"/>
    </source>
</evidence>
<dbReference type="SMART" id="SM00388">
    <property type="entry name" value="HisKA"/>
    <property type="match status" value="1"/>
</dbReference>
<dbReference type="SMART" id="SM00091">
    <property type="entry name" value="PAS"/>
    <property type="match status" value="1"/>
</dbReference>
<dbReference type="PROSITE" id="PS50110">
    <property type="entry name" value="RESPONSE_REGULATORY"/>
    <property type="match status" value="1"/>
</dbReference>
<dbReference type="SUPFAM" id="SSF47384">
    <property type="entry name" value="Homodimeric domain of signal transducing histidine kinase"/>
    <property type="match status" value="1"/>
</dbReference>
<evidence type="ECO:0000259" key="24">
    <source>
        <dbReference type="PROSITE" id="PS50113"/>
    </source>
</evidence>
<keyword evidence="27" id="KW-1185">Reference proteome</keyword>
<comment type="subunit">
    <text evidence="15">At low DSF concentrations, interacts with RpfF.</text>
</comment>
<dbReference type="SUPFAM" id="SSF47226">
    <property type="entry name" value="Histidine-containing phosphotransfer domain, HPT domain"/>
    <property type="match status" value="1"/>
</dbReference>
<accession>A0A420E6J0</accession>
<feature type="domain" description="HPt" evidence="25">
    <location>
        <begin position="848"/>
        <end position="944"/>
    </location>
</feature>
<evidence type="ECO:0000256" key="15">
    <source>
        <dbReference type="ARBA" id="ARBA00064003"/>
    </source>
</evidence>
<dbReference type="GO" id="GO:0000155">
    <property type="term" value="F:phosphorelay sensor kinase activity"/>
    <property type="evidence" value="ECO:0007669"/>
    <property type="project" value="InterPro"/>
</dbReference>
<keyword evidence="11" id="KW-0067">ATP-binding</keyword>
<dbReference type="NCBIfam" id="TIGR00229">
    <property type="entry name" value="sensory_box"/>
    <property type="match status" value="1"/>
</dbReference>
<evidence type="ECO:0000256" key="6">
    <source>
        <dbReference type="ARBA" id="ARBA00022553"/>
    </source>
</evidence>
<dbReference type="Pfam" id="PF00072">
    <property type="entry name" value="Response_reg"/>
    <property type="match status" value="1"/>
</dbReference>
<keyword evidence="4" id="KW-1003">Cell membrane</keyword>
<organism evidence="26 27">
    <name type="scientific">Alginatibacterium sediminis</name>
    <dbReference type="NCBI Taxonomy" id="2164068"/>
    <lineage>
        <taxon>Bacteria</taxon>
        <taxon>Pseudomonadati</taxon>
        <taxon>Pseudomonadota</taxon>
        <taxon>Gammaproteobacteria</taxon>
        <taxon>Alteromonadales</taxon>
        <taxon>Alteromonadaceae</taxon>
        <taxon>Alginatibacterium</taxon>
    </lineage>
</organism>
<dbReference type="InterPro" id="IPR008207">
    <property type="entry name" value="Sig_transdc_His_kin_Hpt_dom"/>
</dbReference>
<dbReference type="InterPro" id="IPR036890">
    <property type="entry name" value="HATPase_C_sf"/>
</dbReference>
<dbReference type="InterPro" id="IPR001610">
    <property type="entry name" value="PAC"/>
</dbReference>
<dbReference type="CDD" id="cd00130">
    <property type="entry name" value="PAS"/>
    <property type="match status" value="1"/>
</dbReference>
<dbReference type="EC" id="2.7.13.3" evidence="3"/>
<feature type="domain" description="Histidine kinase" evidence="21">
    <location>
        <begin position="446"/>
        <end position="666"/>
    </location>
</feature>
<dbReference type="Gene3D" id="1.10.287.130">
    <property type="match status" value="1"/>
</dbReference>
<keyword evidence="12 20" id="KW-1133">Transmembrane helix</keyword>
<evidence type="ECO:0000256" key="19">
    <source>
        <dbReference type="SAM" id="Coils"/>
    </source>
</evidence>
<dbReference type="PROSITE" id="PS50112">
    <property type="entry name" value="PAS"/>
    <property type="match status" value="1"/>
</dbReference>
<comment type="subcellular location">
    <subcellularLocation>
        <location evidence="2">Cell inner membrane</location>
        <topology evidence="2">Multi-pass membrane protein</topology>
    </subcellularLocation>
</comment>
<dbReference type="Pfam" id="PF00512">
    <property type="entry name" value="HisKA"/>
    <property type="match status" value="1"/>
</dbReference>
<dbReference type="CDD" id="cd17546">
    <property type="entry name" value="REC_hyHK_CKI1_RcsC-like"/>
    <property type="match status" value="1"/>
</dbReference>
<evidence type="ECO:0000259" key="21">
    <source>
        <dbReference type="PROSITE" id="PS50109"/>
    </source>
</evidence>
<dbReference type="InterPro" id="IPR005467">
    <property type="entry name" value="His_kinase_dom"/>
</dbReference>